<evidence type="ECO:0000313" key="1">
    <source>
        <dbReference type="EMBL" id="KIH61927.1"/>
    </source>
</evidence>
<accession>A0A0C2DHK6</accession>
<dbReference type="AlphaFoldDB" id="A0A0C2DHK6"/>
<name>A0A0C2DHK6_9BILA</name>
<dbReference type="Proteomes" id="UP000054047">
    <property type="component" value="Unassembled WGS sequence"/>
</dbReference>
<dbReference type="EMBL" id="KN729723">
    <property type="protein sequence ID" value="KIH61927.1"/>
    <property type="molecule type" value="Genomic_DNA"/>
</dbReference>
<sequence>MSIGWLQRHTKLNRVAICLGVHEDMRDVIRAKRRHKNNDADGANRTINQANGKCTTQPFCFALGSLSD</sequence>
<protein>
    <submittedName>
        <fullName evidence="1">Uncharacterized protein</fullName>
    </submittedName>
</protein>
<keyword evidence="2" id="KW-1185">Reference proteome</keyword>
<evidence type="ECO:0000313" key="2">
    <source>
        <dbReference type="Proteomes" id="UP000054047"/>
    </source>
</evidence>
<reference evidence="1 2" key="1">
    <citation type="submission" date="2013-12" db="EMBL/GenBank/DDBJ databases">
        <title>Draft genome of the parsitic nematode Ancylostoma duodenale.</title>
        <authorList>
            <person name="Mitreva M."/>
        </authorList>
    </citation>
    <scope>NUCLEOTIDE SEQUENCE [LARGE SCALE GENOMIC DNA]</scope>
    <source>
        <strain evidence="1 2">Zhejiang</strain>
    </source>
</reference>
<proteinExistence type="predicted"/>
<gene>
    <name evidence="1" type="ORF">ANCDUO_07796</name>
</gene>
<organism evidence="1 2">
    <name type="scientific">Ancylostoma duodenale</name>
    <dbReference type="NCBI Taxonomy" id="51022"/>
    <lineage>
        <taxon>Eukaryota</taxon>
        <taxon>Metazoa</taxon>
        <taxon>Ecdysozoa</taxon>
        <taxon>Nematoda</taxon>
        <taxon>Chromadorea</taxon>
        <taxon>Rhabditida</taxon>
        <taxon>Rhabditina</taxon>
        <taxon>Rhabditomorpha</taxon>
        <taxon>Strongyloidea</taxon>
        <taxon>Ancylostomatidae</taxon>
        <taxon>Ancylostomatinae</taxon>
        <taxon>Ancylostoma</taxon>
    </lineage>
</organism>